<dbReference type="AlphaFoldDB" id="A0A0E2B3I8"/>
<evidence type="ECO:0000313" key="2">
    <source>
        <dbReference type="Proteomes" id="UP000006253"/>
    </source>
</evidence>
<protein>
    <submittedName>
        <fullName evidence="1">Uncharacterized protein</fullName>
    </submittedName>
</protein>
<dbReference type="EMBL" id="AHMY02000047">
    <property type="protein sequence ID" value="EKO15353.1"/>
    <property type="molecule type" value="Genomic_DNA"/>
</dbReference>
<name>A0A0E2B3I8_9LEPT</name>
<reference evidence="1 2" key="1">
    <citation type="submission" date="2012-10" db="EMBL/GenBank/DDBJ databases">
        <authorList>
            <person name="Harkins D.M."/>
            <person name="Durkin A.S."/>
            <person name="Brinkac L.M."/>
            <person name="Selengut J.D."/>
            <person name="Sanka R."/>
            <person name="DePew J."/>
            <person name="Purushe J."/>
            <person name="Peacock S.J."/>
            <person name="Thaipadungpanit J."/>
            <person name="Wuthiekanun V.W."/>
            <person name="Day N.P."/>
            <person name="Vinetz J.M."/>
            <person name="Sutton G.G."/>
            <person name="Nelson W.C."/>
            <person name="Fouts D.E."/>
        </authorList>
    </citation>
    <scope>NUCLEOTIDE SEQUENCE [LARGE SCALE GENOMIC DNA]</scope>
    <source>
        <strain evidence="1 2">H1</strain>
    </source>
</reference>
<evidence type="ECO:0000313" key="1">
    <source>
        <dbReference type="EMBL" id="EKO15353.1"/>
    </source>
</evidence>
<sequence>MWELLRIDFFKPHTQRDKLKEIKFIVDLKRGNYLKSLKEKNTI</sequence>
<organism evidence="1 2">
    <name type="scientific">Leptospira kirschneri str. H1</name>
    <dbReference type="NCBI Taxonomy" id="1049966"/>
    <lineage>
        <taxon>Bacteria</taxon>
        <taxon>Pseudomonadati</taxon>
        <taxon>Spirochaetota</taxon>
        <taxon>Spirochaetia</taxon>
        <taxon>Leptospirales</taxon>
        <taxon>Leptospiraceae</taxon>
        <taxon>Leptospira</taxon>
    </lineage>
</organism>
<proteinExistence type="predicted"/>
<dbReference type="Proteomes" id="UP000006253">
    <property type="component" value="Unassembled WGS sequence"/>
</dbReference>
<gene>
    <name evidence="1" type="ORF">LEP1GSC081_1214</name>
</gene>
<comment type="caution">
    <text evidence="1">The sequence shown here is derived from an EMBL/GenBank/DDBJ whole genome shotgun (WGS) entry which is preliminary data.</text>
</comment>
<accession>A0A0E2B3I8</accession>